<dbReference type="GO" id="GO:0005524">
    <property type="term" value="F:ATP binding"/>
    <property type="evidence" value="ECO:0007669"/>
    <property type="project" value="InterPro"/>
</dbReference>
<evidence type="ECO:0000313" key="3">
    <source>
        <dbReference type="Proteomes" id="UP000290288"/>
    </source>
</evidence>
<evidence type="ECO:0000259" key="1">
    <source>
        <dbReference type="PROSITE" id="PS50011"/>
    </source>
</evidence>
<feature type="domain" description="Protein kinase" evidence="1">
    <location>
        <begin position="1"/>
        <end position="153"/>
    </location>
</feature>
<dbReference type="Proteomes" id="UP000290288">
    <property type="component" value="Unassembled WGS sequence"/>
</dbReference>
<reference evidence="2 3" key="1">
    <citation type="submission" date="2019-01" db="EMBL/GenBank/DDBJ databases">
        <title>Draft genome sequence of Psathyrella aberdarensis IHI B618.</title>
        <authorList>
            <person name="Buettner E."/>
            <person name="Kellner H."/>
        </authorList>
    </citation>
    <scope>NUCLEOTIDE SEQUENCE [LARGE SCALE GENOMIC DNA]</scope>
    <source>
        <strain evidence="2 3">IHI B618</strain>
    </source>
</reference>
<sequence>MNMDFRPFAPKKRCVLLFSDECTSIDRLPTVDAFRVLYQCVIALRLLFCAGWVHRDVSVGNVLAIKDPNGTWKVKLADLEYAKKFENGTATADPKTGTPYFMAHEILGHDYIIRGKTVEEEIITSLDLQTNTPETPAPAPVRHNFQHDLECLF</sequence>
<dbReference type="EMBL" id="SDEE01000955">
    <property type="protein sequence ID" value="RXW13309.1"/>
    <property type="molecule type" value="Genomic_DNA"/>
</dbReference>
<dbReference type="GO" id="GO:0004672">
    <property type="term" value="F:protein kinase activity"/>
    <property type="evidence" value="ECO:0007669"/>
    <property type="project" value="InterPro"/>
</dbReference>
<protein>
    <recommendedName>
        <fullName evidence="1">Protein kinase domain-containing protein</fullName>
    </recommendedName>
</protein>
<dbReference type="SUPFAM" id="SSF56112">
    <property type="entry name" value="Protein kinase-like (PK-like)"/>
    <property type="match status" value="1"/>
</dbReference>
<organism evidence="2 3">
    <name type="scientific">Candolleomyces aberdarensis</name>
    <dbReference type="NCBI Taxonomy" id="2316362"/>
    <lineage>
        <taxon>Eukaryota</taxon>
        <taxon>Fungi</taxon>
        <taxon>Dikarya</taxon>
        <taxon>Basidiomycota</taxon>
        <taxon>Agaricomycotina</taxon>
        <taxon>Agaricomycetes</taxon>
        <taxon>Agaricomycetidae</taxon>
        <taxon>Agaricales</taxon>
        <taxon>Agaricineae</taxon>
        <taxon>Psathyrellaceae</taxon>
        <taxon>Candolleomyces</taxon>
    </lineage>
</organism>
<dbReference type="OrthoDB" id="3271139at2759"/>
<name>A0A4Q2D2X9_9AGAR</name>
<keyword evidence="3" id="KW-1185">Reference proteome</keyword>
<dbReference type="InterPro" id="IPR040976">
    <property type="entry name" value="Pkinase_fungal"/>
</dbReference>
<dbReference type="InterPro" id="IPR000719">
    <property type="entry name" value="Prot_kinase_dom"/>
</dbReference>
<dbReference type="Gene3D" id="1.10.510.10">
    <property type="entry name" value="Transferase(Phosphotransferase) domain 1"/>
    <property type="match status" value="1"/>
</dbReference>
<comment type="caution">
    <text evidence="2">The sequence shown here is derived from an EMBL/GenBank/DDBJ whole genome shotgun (WGS) entry which is preliminary data.</text>
</comment>
<dbReference type="AlphaFoldDB" id="A0A4Q2D2X9"/>
<dbReference type="Pfam" id="PF17667">
    <property type="entry name" value="Pkinase_fungal"/>
    <property type="match status" value="1"/>
</dbReference>
<dbReference type="InterPro" id="IPR011009">
    <property type="entry name" value="Kinase-like_dom_sf"/>
</dbReference>
<evidence type="ECO:0000313" key="2">
    <source>
        <dbReference type="EMBL" id="RXW13309.1"/>
    </source>
</evidence>
<accession>A0A4Q2D2X9</accession>
<gene>
    <name evidence="2" type="ORF">EST38_g12546</name>
</gene>
<proteinExistence type="predicted"/>
<dbReference type="STRING" id="2316362.A0A4Q2D2X9"/>
<dbReference type="PROSITE" id="PS50011">
    <property type="entry name" value="PROTEIN_KINASE_DOM"/>
    <property type="match status" value="1"/>
</dbReference>